<accession>A0A9X1VLH0</accession>
<reference evidence="1" key="1">
    <citation type="submission" date="2022-02" db="EMBL/GenBank/DDBJ databases">
        <title>Polaribacter sp. MSW13, isolated from seawater.</title>
        <authorList>
            <person name="Kristyanto S."/>
            <person name="Jung J."/>
            <person name="Jeon C.O."/>
        </authorList>
    </citation>
    <scope>NUCLEOTIDE SEQUENCE</scope>
    <source>
        <strain evidence="1">MSW13</strain>
    </source>
</reference>
<evidence type="ECO:0000313" key="1">
    <source>
        <dbReference type="EMBL" id="MCI2227692.1"/>
    </source>
</evidence>
<organism evidence="1 2">
    <name type="scientific">Polaribacter marinus</name>
    <dbReference type="NCBI Taxonomy" id="2916838"/>
    <lineage>
        <taxon>Bacteria</taxon>
        <taxon>Pseudomonadati</taxon>
        <taxon>Bacteroidota</taxon>
        <taxon>Flavobacteriia</taxon>
        <taxon>Flavobacteriales</taxon>
        <taxon>Flavobacteriaceae</taxon>
    </lineage>
</organism>
<dbReference type="Gene3D" id="3.40.50.1820">
    <property type="entry name" value="alpha/beta hydrolase"/>
    <property type="match status" value="1"/>
</dbReference>
<proteinExistence type="predicted"/>
<dbReference type="AlphaFoldDB" id="A0A9X1VLH0"/>
<comment type="caution">
    <text evidence="1">The sequence shown here is derived from an EMBL/GenBank/DDBJ whole genome shotgun (WGS) entry which is preliminary data.</text>
</comment>
<dbReference type="RefSeq" id="WP_242176814.1">
    <property type="nucleotide sequence ID" value="NZ_JAKQYM010000001.1"/>
</dbReference>
<keyword evidence="2" id="KW-1185">Reference proteome</keyword>
<dbReference type="InterPro" id="IPR029058">
    <property type="entry name" value="AB_hydrolase_fold"/>
</dbReference>
<dbReference type="Pfam" id="PF00756">
    <property type="entry name" value="Esterase"/>
    <property type="match status" value="1"/>
</dbReference>
<dbReference type="SUPFAM" id="SSF53474">
    <property type="entry name" value="alpha/beta-Hydrolases"/>
    <property type="match status" value="1"/>
</dbReference>
<gene>
    <name evidence="1" type="ORF">MC378_00845</name>
</gene>
<evidence type="ECO:0008006" key="3">
    <source>
        <dbReference type="Google" id="ProtNLM"/>
    </source>
</evidence>
<dbReference type="Proteomes" id="UP001139369">
    <property type="component" value="Unassembled WGS sequence"/>
</dbReference>
<name>A0A9X1VLH0_9FLAO</name>
<dbReference type="EMBL" id="JAKQYM010000001">
    <property type="protein sequence ID" value="MCI2227692.1"/>
    <property type="molecule type" value="Genomic_DNA"/>
</dbReference>
<evidence type="ECO:0000313" key="2">
    <source>
        <dbReference type="Proteomes" id="UP001139369"/>
    </source>
</evidence>
<sequence>MKLIKTIIISLLFTNMALGQKYLGYSNNIIKYKSQYLKDSITLNLHLPETFNFSAKETKYPITIIFDSQHQSTYPQIINSIDLLTNESQMPENIIIGVPFNRSNRYYLTSNKKAKNDSLAGIQRMEKFLFKELIPKLQRDYKANQFITIIGHSRTAFLVNYLTTKQSKNINVAIALSGFYSNQPLSANTFKASISNPTNFPHKFRYYFTAGSTLEEESYLKENLEVFQFMSKNKMPQNFNGSFTETSNANHMTNYWVSLPAILMDCYADYNHILNNWFYRKLKKTSIKSPIIEFKSDLEKAGQNMGFTLNPSLTHLFSLASSYGYEKKDYQQAINFIKLGQKYYPNCLDFDLELIDYYKLLKNVKLSAFYKNEYRKKVMSRNDLSNLKKTELIKKIKDQ</sequence>
<dbReference type="InterPro" id="IPR000801">
    <property type="entry name" value="Esterase-like"/>
</dbReference>
<protein>
    <recommendedName>
        <fullName evidence="3">Esterase</fullName>
    </recommendedName>
</protein>